<keyword evidence="3" id="KW-1185">Reference proteome</keyword>
<proteinExistence type="predicted"/>
<evidence type="ECO:0000313" key="3">
    <source>
        <dbReference type="Proteomes" id="UP000574317"/>
    </source>
</evidence>
<comment type="caution">
    <text evidence="2">The sequence shown here is derived from an EMBL/GenBank/DDBJ whole genome shotgun (WGS) entry which is preliminary data.</text>
</comment>
<evidence type="ECO:0000313" key="2">
    <source>
        <dbReference type="EMBL" id="KAF5537027.1"/>
    </source>
</evidence>
<name>A0A8H5IJC4_9HYPO</name>
<dbReference type="Proteomes" id="UP000574317">
    <property type="component" value="Unassembled WGS sequence"/>
</dbReference>
<sequence length="230" mass="26086">MPEQRTPDVSNIDHGDWIARDRYMMAFDGAINHFNYDRYQLAIKLATETVCAGFERDGYSTVGLAYFYYKLDVAFWDIYFGDLGNDKPACPWTAGPVQNDPNDEPADNYIDWRRRRGMTDSAQSQMDVPGNDPVSQGGDSQDPATLFESLQRARRQIVNSANVAAEMGNIAIETHTSMQKVLDEKRVLQEKVASLEEELARVQSEKNSLRCRLRDATLTAPRRQPPSSRQ</sequence>
<gene>
    <name evidence="2" type="ORF">FNAPI_11534</name>
</gene>
<dbReference type="EMBL" id="JAAOAO010000550">
    <property type="protein sequence ID" value="KAF5537027.1"/>
    <property type="molecule type" value="Genomic_DNA"/>
</dbReference>
<organism evidence="2 3">
    <name type="scientific">Fusarium napiforme</name>
    <dbReference type="NCBI Taxonomy" id="42672"/>
    <lineage>
        <taxon>Eukaryota</taxon>
        <taxon>Fungi</taxon>
        <taxon>Dikarya</taxon>
        <taxon>Ascomycota</taxon>
        <taxon>Pezizomycotina</taxon>
        <taxon>Sordariomycetes</taxon>
        <taxon>Hypocreomycetidae</taxon>
        <taxon>Hypocreales</taxon>
        <taxon>Nectriaceae</taxon>
        <taxon>Fusarium</taxon>
        <taxon>Fusarium fujikuroi species complex</taxon>
    </lineage>
</organism>
<feature type="compositionally biased region" description="Basic and acidic residues" evidence="1">
    <location>
        <begin position="203"/>
        <end position="215"/>
    </location>
</feature>
<reference evidence="2 3" key="1">
    <citation type="submission" date="2020-05" db="EMBL/GenBank/DDBJ databases">
        <title>Identification and distribution of gene clusters putatively required for synthesis of sphingolipid metabolism inhibitors in phylogenetically diverse species of the filamentous fungus Fusarium.</title>
        <authorList>
            <person name="Kim H.-S."/>
            <person name="Busman M."/>
            <person name="Brown D.W."/>
            <person name="Divon H."/>
            <person name="Uhlig S."/>
            <person name="Proctor R.H."/>
        </authorList>
    </citation>
    <scope>NUCLEOTIDE SEQUENCE [LARGE SCALE GENOMIC DNA]</scope>
    <source>
        <strain evidence="2 3">NRRL 25196</strain>
    </source>
</reference>
<dbReference type="AlphaFoldDB" id="A0A8H5IJC4"/>
<feature type="region of interest" description="Disordered" evidence="1">
    <location>
        <begin position="203"/>
        <end position="230"/>
    </location>
</feature>
<evidence type="ECO:0000256" key="1">
    <source>
        <dbReference type="SAM" id="MobiDB-lite"/>
    </source>
</evidence>
<feature type="region of interest" description="Disordered" evidence="1">
    <location>
        <begin position="120"/>
        <end position="143"/>
    </location>
</feature>
<feature type="compositionally biased region" description="Polar residues" evidence="1">
    <location>
        <begin position="133"/>
        <end position="143"/>
    </location>
</feature>
<accession>A0A8H5IJC4</accession>
<protein>
    <submittedName>
        <fullName evidence="2">Uncharacterized protein</fullName>
    </submittedName>
</protein>